<dbReference type="EMBL" id="JADCUA010000001">
    <property type="protein sequence ID" value="KAH9844325.1"/>
    <property type="molecule type" value="Genomic_DNA"/>
</dbReference>
<dbReference type="InterPro" id="IPR013921">
    <property type="entry name" value="Mediator_Med20"/>
</dbReference>
<evidence type="ECO:0000256" key="3">
    <source>
        <dbReference type="ARBA" id="ARBA00023242"/>
    </source>
</evidence>
<sequence length="296" mass="32576">MGFTGLVRWTNAPSAAADLIRQNIIVNHQGVLRGRWQVVLSSWRSRFTGDSNDMRSLERPLYTVTMNDNTFVMLEDPGAPNRSDYLRLKESQEQGQPPHPFVAAPPPHYHYTLVTVSPPGALEQLMSHLGVVGKRWIRTGGEKGQGSGHHLNVDGLIFSIGSDWLVRFGHVMLGGGAVKGMLIEAEYLPLPDLHTEGGEGRSELLSDFLASIIPILPDSEIWTVAVSDEMWAEVLAGFGEDDAGEEAESKMDEAEDDLFVSPEYLPATRKTDWLGANRDKRSAYLIQGALKGEALI</sequence>
<gene>
    <name evidence="4" type="primary">MED20</name>
    <name evidence="5" type="ORF">C8Q71DRAFT_826869</name>
</gene>
<comment type="subcellular location">
    <subcellularLocation>
        <location evidence="1 4">Nucleus</location>
    </subcellularLocation>
</comment>
<evidence type="ECO:0000256" key="4">
    <source>
        <dbReference type="RuleBase" id="RU364152"/>
    </source>
</evidence>
<dbReference type="RefSeq" id="XP_047785135.1">
    <property type="nucleotide sequence ID" value="XM_047926304.1"/>
</dbReference>
<keyword evidence="4" id="KW-0010">Activator</keyword>
<comment type="caution">
    <text evidence="5">The sequence shown here is derived from an EMBL/GenBank/DDBJ whole genome shotgun (WGS) entry which is preliminary data.</text>
</comment>
<dbReference type="GeneID" id="72007036"/>
<evidence type="ECO:0000313" key="6">
    <source>
        <dbReference type="Proteomes" id="UP000814176"/>
    </source>
</evidence>
<keyword evidence="4" id="KW-0804">Transcription</keyword>
<dbReference type="Proteomes" id="UP000814176">
    <property type="component" value="Unassembled WGS sequence"/>
</dbReference>
<keyword evidence="4" id="KW-0805">Transcription regulation</keyword>
<accession>A0ABQ8L105</accession>
<protein>
    <recommendedName>
        <fullName evidence="4">Mediator of RNA polymerase II transcription subunit 20</fullName>
    </recommendedName>
    <alternativeName>
        <fullName evidence="4">Mediator complex subunit 20</fullName>
    </alternativeName>
</protein>
<organism evidence="5 6">
    <name type="scientific">Rhodofomes roseus</name>
    <dbReference type="NCBI Taxonomy" id="34475"/>
    <lineage>
        <taxon>Eukaryota</taxon>
        <taxon>Fungi</taxon>
        <taxon>Dikarya</taxon>
        <taxon>Basidiomycota</taxon>
        <taxon>Agaricomycotina</taxon>
        <taxon>Agaricomycetes</taxon>
        <taxon>Polyporales</taxon>
        <taxon>Rhodofomes</taxon>
    </lineage>
</organism>
<comment type="function">
    <text evidence="4">Component of the Mediator complex, a coactivator involved in the regulated transcription of nearly all RNA polymerase II-dependent genes. Mediator functions as a bridge to convey information from gene-specific regulatory proteins to the basal RNA polymerase II transcription machinery. Mediator is recruited to promoters by direct interactions with regulatory proteins and serves as a scaffold for the assembly of a functional preinitiation complex with RNA polymerase II and the general transcription factors.</text>
</comment>
<dbReference type="Pfam" id="PF08612">
    <property type="entry name" value="Med20"/>
    <property type="match status" value="1"/>
</dbReference>
<evidence type="ECO:0000313" key="5">
    <source>
        <dbReference type="EMBL" id="KAH9844325.1"/>
    </source>
</evidence>
<evidence type="ECO:0000256" key="2">
    <source>
        <dbReference type="ARBA" id="ARBA00010743"/>
    </source>
</evidence>
<name>A0ABQ8L105_9APHY</name>
<keyword evidence="3 4" id="KW-0539">Nucleus</keyword>
<keyword evidence="6" id="KW-1185">Reference proteome</keyword>
<evidence type="ECO:0000256" key="1">
    <source>
        <dbReference type="ARBA" id="ARBA00004123"/>
    </source>
</evidence>
<reference evidence="5 6" key="1">
    <citation type="journal article" date="2021" name="Environ. Microbiol.">
        <title>Gene family expansions and transcriptome signatures uncover fungal adaptations to wood decay.</title>
        <authorList>
            <person name="Hage H."/>
            <person name="Miyauchi S."/>
            <person name="Viragh M."/>
            <person name="Drula E."/>
            <person name="Min B."/>
            <person name="Chaduli D."/>
            <person name="Navarro D."/>
            <person name="Favel A."/>
            <person name="Norest M."/>
            <person name="Lesage-Meessen L."/>
            <person name="Balint B."/>
            <person name="Merenyi Z."/>
            <person name="de Eugenio L."/>
            <person name="Morin E."/>
            <person name="Martinez A.T."/>
            <person name="Baldrian P."/>
            <person name="Stursova M."/>
            <person name="Martinez M.J."/>
            <person name="Novotny C."/>
            <person name="Magnuson J.K."/>
            <person name="Spatafora J.W."/>
            <person name="Maurice S."/>
            <person name="Pangilinan J."/>
            <person name="Andreopoulos W."/>
            <person name="LaButti K."/>
            <person name="Hundley H."/>
            <person name="Na H."/>
            <person name="Kuo A."/>
            <person name="Barry K."/>
            <person name="Lipzen A."/>
            <person name="Henrissat B."/>
            <person name="Riley R."/>
            <person name="Ahrendt S."/>
            <person name="Nagy L.G."/>
            <person name="Grigoriev I.V."/>
            <person name="Martin F."/>
            <person name="Rosso M.N."/>
        </authorList>
    </citation>
    <scope>NUCLEOTIDE SEQUENCE [LARGE SCALE GENOMIC DNA]</scope>
    <source>
        <strain evidence="5 6">CIRM-BRFM 1785</strain>
    </source>
</reference>
<comment type="subunit">
    <text evidence="4">Component of the Mediator complex.</text>
</comment>
<comment type="similarity">
    <text evidence="2 4">Belongs to the Mediator complex subunit 20 family.</text>
</comment>
<proteinExistence type="inferred from homology"/>